<dbReference type="PANTHER" id="PTHR23037:SF7">
    <property type="entry name" value="INTERLEUKIN-21 RECEPTOR"/>
    <property type="match status" value="1"/>
</dbReference>
<protein>
    <submittedName>
        <fullName evidence="12">IL21R</fullName>
    </submittedName>
</protein>
<dbReference type="AlphaFoldDB" id="A0A212CZR3"/>
<dbReference type="InterPro" id="IPR003531">
    <property type="entry name" value="Hempt_rcpt_S_F1_CS"/>
</dbReference>
<evidence type="ECO:0000313" key="12">
    <source>
        <dbReference type="EMBL" id="OWK11501.1"/>
    </source>
</evidence>
<evidence type="ECO:0000256" key="1">
    <source>
        <dbReference type="ARBA" id="ARBA00004479"/>
    </source>
</evidence>
<dbReference type="OrthoDB" id="8939865at2759"/>
<dbReference type="InterPro" id="IPR036116">
    <property type="entry name" value="FN3_sf"/>
</dbReference>
<evidence type="ECO:0000256" key="10">
    <source>
        <dbReference type="SAM" id="SignalP"/>
    </source>
</evidence>
<dbReference type="GO" id="GO:0009897">
    <property type="term" value="C:external side of plasma membrane"/>
    <property type="evidence" value="ECO:0007669"/>
    <property type="project" value="TreeGrafter"/>
</dbReference>
<evidence type="ECO:0000259" key="11">
    <source>
        <dbReference type="PROSITE" id="PS50853"/>
    </source>
</evidence>
<dbReference type="Gene3D" id="2.60.40.10">
    <property type="entry name" value="Immunoglobulins"/>
    <property type="match status" value="2"/>
</dbReference>
<name>A0A212CZR3_CEREH</name>
<dbReference type="PROSITE" id="PS01355">
    <property type="entry name" value="HEMATOPO_REC_S_F1"/>
    <property type="match status" value="1"/>
</dbReference>
<feature type="chain" id="PRO_5012194276" evidence="10">
    <location>
        <begin position="20"/>
        <end position="547"/>
    </location>
</feature>
<dbReference type="Proteomes" id="UP000242450">
    <property type="component" value="Chromosome 10"/>
</dbReference>
<evidence type="ECO:0000256" key="4">
    <source>
        <dbReference type="ARBA" id="ARBA00022989"/>
    </source>
</evidence>
<dbReference type="PANTHER" id="PTHR23037">
    <property type="entry name" value="CYTOKINE RECEPTOR"/>
    <property type="match status" value="1"/>
</dbReference>
<feature type="transmembrane region" description="Helical" evidence="9">
    <location>
        <begin position="237"/>
        <end position="258"/>
    </location>
</feature>
<keyword evidence="7" id="KW-0325">Glycoprotein</keyword>
<proteinExistence type="predicted"/>
<keyword evidence="2 9" id="KW-0812">Transmembrane</keyword>
<evidence type="ECO:0000256" key="8">
    <source>
        <dbReference type="SAM" id="MobiDB-lite"/>
    </source>
</evidence>
<keyword evidence="13" id="KW-1185">Reference proteome</keyword>
<gene>
    <name evidence="12" type="ORF">Celaphus_00007039</name>
</gene>
<reference evidence="12 13" key="1">
    <citation type="journal article" date="2018" name="Mol. Genet. Genomics">
        <title>The red deer Cervus elaphus genome CerEla1.0: sequencing, annotating, genes, and chromosomes.</title>
        <authorList>
            <person name="Bana N.A."/>
            <person name="Nyiri A."/>
            <person name="Nagy J."/>
            <person name="Frank K."/>
            <person name="Nagy T."/>
            <person name="Steger V."/>
            <person name="Schiller M."/>
            <person name="Lakatos P."/>
            <person name="Sugar L."/>
            <person name="Horn P."/>
            <person name="Barta E."/>
            <person name="Orosz L."/>
        </authorList>
    </citation>
    <scope>NUCLEOTIDE SEQUENCE [LARGE SCALE GENOMIC DNA]</scope>
    <source>
        <strain evidence="12">Hungarian</strain>
    </source>
</reference>
<dbReference type="EMBL" id="MKHE01000010">
    <property type="protein sequence ID" value="OWK11501.1"/>
    <property type="molecule type" value="Genomic_DNA"/>
</dbReference>
<dbReference type="GO" id="GO:0004896">
    <property type="term" value="F:cytokine receptor activity"/>
    <property type="evidence" value="ECO:0007669"/>
    <property type="project" value="InterPro"/>
</dbReference>
<feature type="signal peptide" evidence="10">
    <location>
        <begin position="1"/>
        <end position="19"/>
    </location>
</feature>
<keyword evidence="5 9" id="KW-0472">Membrane</keyword>
<feature type="region of interest" description="Disordered" evidence="8">
    <location>
        <begin position="446"/>
        <end position="467"/>
    </location>
</feature>
<sequence length="547" mass="59480">MPSAWAATLLLLMLQGAWGCSNLVCYTDYVETITCTLETWAGHPHSLTLTWHDTYEELEDEVTSCSLLLSTHNATHAEYTCRMNVFLFLGDDLFNVSMTDPSGNYSQECRSFLLAENIKPSPPFNVTVNFSGYYNISWSSGSSSIPRDRVYALKDKLQYELRYRKVGEPWALSPGRKLVSEDSRSILLLPLEFHNGTSYELQVRAGPSPGSSFQGTWSEWSDPVIFHTQPEERKGDLYLQLVPILLIPVCFILVFFGLKVPWRPWEKVWLQVSSPKPFFQPLYVGHSGDFKLRPWGPGVHLALEMCSPCPLQGAAKGLVPTELPEPADLVEADGAPEPGSWGPVPSTAGSLGSSVYSQEKDRLYGLVSIDTVTVVDAEGLCAWPCTCGDDGYPALNLDSGLEPGPGTEDPLLSTGATILSCGCVSASGPLRPGSLLDRLRLPCEDEADWTPGPSDSEAGSPPVGLDMNTFDSGFADSDCGSPVGSDFSSPRDEEPPRSYLRQWRASGVRGPPGVAVCARVCVCVCGLRAWVDMEHACGDATCVSVPM</sequence>
<evidence type="ECO:0000256" key="5">
    <source>
        <dbReference type="ARBA" id="ARBA00023136"/>
    </source>
</evidence>
<keyword evidence="3 10" id="KW-0732">Signal</keyword>
<keyword evidence="6" id="KW-0675">Receptor</keyword>
<evidence type="ECO:0000256" key="7">
    <source>
        <dbReference type="ARBA" id="ARBA00023180"/>
    </source>
</evidence>
<comment type="subcellular location">
    <subcellularLocation>
        <location evidence="1">Membrane</location>
        <topology evidence="1">Single-pass type I membrane protein</topology>
    </subcellularLocation>
</comment>
<evidence type="ECO:0000256" key="2">
    <source>
        <dbReference type="ARBA" id="ARBA00022692"/>
    </source>
</evidence>
<accession>A0A212CZR3</accession>
<dbReference type="InterPro" id="IPR003961">
    <property type="entry name" value="FN3_dom"/>
</dbReference>
<dbReference type="PROSITE" id="PS50853">
    <property type="entry name" value="FN3"/>
    <property type="match status" value="1"/>
</dbReference>
<comment type="caution">
    <text evidence="12">The sequence shown here is derived from an EMBL/GenBank/DDBJ whole genome shotgun (WGS) entry which is preliminary data.</text>
</comment>
<evidence type="ECO:0000256" key="3">
    <source>
        <dbReference type="ARBA" id="ARBA00022729"/>
    </source>
</evidence>
<evidence type="ECO:0000313" key="13">
    <source>
        <dbReference type="Proteomes" id="UP000242450"/>
    </source>
</evidence>
<feature type="domain" description="Fibronectin type-III" evidence="11">
    <location>
        <begin position="119"/>
        <end position="231"/>
    </location>
</feature>
<keyword evidence="4 9" id="KW-1133">Transmembrane helix</keyword>
<dbReference type="SUPFAM" id="SSF49265">
    <property type="entry name" value="Fibronectin type III"/>
    <property type="match status" value="2"/>
</dbReference>
<organism evidence="12 13">
    <name type="scientific">Cervus elaphus hippelaphus</name>
    <name type="common">European red deer</name>
    <dbReference type="NCBI Taxonomy" id="46360"/>
    <lineage>
        <taxon>Eukaryota</taxon>
        <taxon>Metazoa</taxon>
        <taxon>Chordata</taxon>
        <taxon>Craniata</taxon>
        <taxon>Vertebrata</taxon>
        <taxon>Euteleostomi</taxon>
        <taxon>Mammalia</taxon>
        <taxon>Eutheria</taxon>
        <taxon>Laurasiatheria</taxon>
        <taxon>Artiodactyla</taxon>
        <taxon>Ruminantia</taxon>
        <taxon>Pecora</taxon>
        <taxon>Cervidae</taxon>
        <taxon>Cervinae</taxon>
        <taxon>Cervus</taxon>
    </lineage>
</organism>
<evidence type="ECO:0000256" key="9">
    <source>
        <dbReference type="SAM" id="Phobius"/>
    </source>
</evidence>
<evidence type="ECO:0000256" key="6">
    <source>
        <dbReference type="ARBA" id="ARBA00023170"/>
    </source>
</evidence>
<dbReference type="InterPro" id="IPR013783">
    <property type="entry name" value="Ig-like_fold"/>
</dbReference>